<evidence type="ECO:0000256" key="9">
    <source>
        <dbReference type="ARBA" id="ARBA00048540"/>
    </source>
</evidence>
<evidence type="ECO:0000256" key="6">
    <source>
        <dbReference type="ARBA" id="ARBA00022827"/>
    </source>
</evidence>
<dbReference type="EMBL" id="NVUU01000110">
    <property type="protein sequence ID" value="PCI92336.1"/>
    <property type="molecule type" value="Genomic_DNA"/>
</dbReference>
<dbReference type="Pfam" id="PF02424">
    <property type="entry name" value="ApbE"/>
    <property type="match status" value="1"/>
</dbReference>
<keyword evidence="5 10" id="KW-0479">Metal-binding</keyword>
<dbReference type="PIRSF" id="PIRSF006268">
    <property type="entry name" value="ApbE"/>
    <property type="match status" value="1"/>
</dbReference>
<dbReference type="Proteomes" id="UP000217838">
    <property type="component" value="Unassembled WGS sequence"/>
</dbReference>
<dbReference type="PROSITE" id="PS51257">
    <property type="entry name" value="PROKAR_LIPOPROTEIN"/>
    <property type="match status" value="1"/>
</dbReference>
<dbReference type="InterPro" id="IPR024932">
    <property type="entry name" value="ApbE"/>
</dbReference>
<keyword evidence="12" id="KW-1003">Cell membrane</keyword>
<comment type="subcellular location">
    <subcellularLocation>
        <location evidence="12">Cell inner membrane</location>
        <topology evidence="12">Lipid-anchor</topology>
        <orientation evidence="12">Periplasmic side</orientation>
    </subcellularLocation>
</comment>
<evidence type="ECO:0000256" key="11">
    <source>
        <dbReference type="PIRSR" id="PIRSR006268-2"/>
    </source>
</evidence>
<dbReference type="GO" id="GO:0046872">
    <property type="term" value="F:metal ion binding"/>
    <property type="evidence" value="ECO:0007669"/>
    <property type="project" value="UniProtKB-UniRule"/>
</dbReference>
<proteinExistence type="inferred from homology"/>
<comment type="similarity">
    <text evidence="10 12">Belongs to the ApbE family.</text>
</comment>
<name>A0A2A4YBX3_UNCAE</name>
<gene>
    <name evidence="13" type="ORF">COB11_07655</name>
</gene>
<feature type="binding site" evidence="11">
    <location>
        <position position="168"/>
    </location>
    <ligand>
        <name>Mg(2+)</name>
        <dbReference type="ChEBI" id="CHEBI:18420"/>
    </ligand>
</feature>
<evidence type="ECO:0000256" key="2">
    <source>
        <dbReference type="ARBA" id="ARBA00016337"/>
    </source>
</evidence>
<evidence type="ECO:0000313" key="14">
    <source>
        <dbReference type="Proteomes" id="UP000217838"/>
    </source>
</evidence>
<keyword evidence="12" id="KW-0472">Membrane</keyword>
<evidence type="ECO:0000256" key="4">
    <source>
        <dbReference type="ARBA" id="ARBA00022679"/>
    </source>
</evidence>
<accession>A0A2A4YBX3</accession>
<evidence type="ECO:0000256" key="3">
    <source>
        <dbReference type="ARBA" id="ARBA00022630"/>
    </source>
</evidence>
<comment type="function">
    <text evidence="12">Flavin transferase that catalyzes the transfer of the FMN moiety of FAD and its covalent binding to the hydroxyl group of a threonine residue in a target flavoprotein.</text>
</comment>
<evidence type="ECO:0000313" key="13">
    <source>
        <dbReference type="EMBL" id="PCI92336.1"/>
    </source>
</evidence>
<keyword evidence="4 10" id="KW-0808">Transferase</keyword>
<evidence type="ECO:0000256" key="7">
    <source>
        <dbReference type="ARBA" id="ARBA00022842"/>
    </source>
</evidence>
<evidence type="ECO:0000256" key="8">
    <source>
        <dbReference type="ARBA" id="ARBA00031306"/>
    </source>
</evidence>
<comment type="cofactor">
    <cofactor evidence="11">
        <name>Mg(2+)</name>
        <dbReference type="ChEBI" id="CHEBI:18420"/>
    </cofactor>
    <cofactor evidence="11">
        <name>Mn(2+)</name>
        <dbReference type="ChEBI" id="CHEBI:29035"/>
    </cofactor>
    <text evidence="11">Magnesium. Can also use manganese.</text>
</comment>
<dbReference type="Gene3D" id="3.10.520.10">
    <property type="entry name" value="ApbE-like domains"/>
    <property type="match status" value="1"/>
</dbReference>
<organism evidence="13 14">
    <name type="scientific">Aerophobetes bacterium</name>
    <dbReference type="NCBI Taxonomy" id="2030807"/>
    <lineage>
        <taxon>Bacteria</taxon>
        <taxon>Candidatus Aerophobota</taxon>
    </lineage>
</organism>
<dbReference type="SUPFAM" id="SSF143631">
    <property type="entry name" value="ApbE-like"/>
    <property type="match status" value="1"/>
</dbReference>
<keyword evidence="6 10" id="KW-0274">FAD</keyword>
<dbReference type="GO" id="GO:0016740">
    <property type="term" value="F:transferase activity"/>
    <property type="evidence" value="ECO:0007669"/>
    <property type="project" value="UniProtKB-UniRule"/>
</dbReference>
<keyword evidence="7 10" id="KW-0460">Magnesium</keyword>
<dbReference type="InterPro" id="IPR003374">
    <property type="entry name" value="ApbE-like_sf"/>
</dbReference>
<evidence type="ECO:0000256" key="12">
    <source>
        <dbReference type="RuleBase" id="RU363002"/>
    </source>
</evidence>
<sequence>MRVFLTFIALFFLLSCSKQNGKVLHEIKGLAFTMPYKVLLEGANHPKVKEIAQEILKEAFDEINITYNHWNSDSYLSLINKNKSNTSFEISTDFCKVLKVAKDVYYLSDGFYDPTLKPLISLWKDSLERGKNVSEKDLEGLSFGFDKIVFTNTMMQKIDPNIELDFDSLIKGHLVDLICEKLHNHGFTNYFVDFSGDIKACGKHPSGRAWSVGVLSAKKQSGSEISRLALDNAAIATSGSTTQRWLTESCEILTHIINPKTLRPISVDEKKIATVTVKARTCILADALATAAFAYEDLESLNSFIDKVRNSYEDVDFIVTMYEKDSL</sequence>
<dbReference type="PANTHER" id="PTHR30040">
    <property type="entry name" value="THIAMINE BIOSYNTHESIS LIPOPROTEIN APBE"/>
    <property type="match status" value="1"/>
</dbReference>
<protein>
    <recommendedName>
        <fullName evidence="2 10">FAD:protein FMN transferase</fullName>
        <ecNumber evidence="1 10">2.7.1.180</ecNumber>
    </recommendedName>
    <alternativeName>
        <fullName evidence="8 10">Flavin transferase</fullName>
    </alternativeName>
</protein>
<evidence type="ECO:0000256" key="1">
    <source>
        <dbReference type="ARBA" id="ARBA00011955"/>
    </source>
</evidence>
<reference evidence="14" key="1">
    <citation type="submission" date="2017-08" db="EMBL/GenBank/DDBJ databases">
        <title>A dynamic microbial community with high functional redundancy inhabits the cold, oxic subseafloor aquifer.</title>
        <authorList>
            <person name="Tully B.J."/>
            <person name="Wheat C.G."/>
            <person name="Glazer B.T."/>
            <person name="Huber J.A."/>
        </authorList>
    </citation>
    <scope>NUCLEOTIDE SEQUENCE [LARGE SCALE GENOMIC DNA]</scope>
</reference>
<evidence type="ECO:0000256" key="10">
    <source>
        <dbReference type="PIRNR" id="PIRNR006268"/>
    </source>
</evidence>
<keyword evidence="12" id="KW-0997">Cell inner membrane</keyword>
<dbReference type="GO" id="GO:0005886">
    <property type="term" value="C:plasma membrane"/>
    <property type="evidence" value="ECO:0007669"/>
    <property type="project" value="UniProtKB-SubCell"/>
</dbReference>
<dbReference type="EC" id="2.7.1.180" evidence="1 10"/>
<keyword evidence="12" id="KW-0449">Lipoprotein</keyword>
<feature type="binding site" evidence="11">
    <location>
        <position position="286"/>
    </location>
    <ligand>
        <name>Mg(2+)</name>
        <dbReference type="ChEBI" id="CHEBI:18420"/>
    </ligand>
</feature>
<comment type="catalytic activity">
    <reaction evidence="9 10 12">
        <text>L-threonyl-[protein] + FAD = FMN-L-threonyl-[protein] + AMP + H(+)</text>
        <dbReference type="Rhea" id="RHEA:36847"/>
        <dbReference type="Rhea" id="RHEA-COMP:11060"/>
        <dbReference type="Rhea" id="RHEA-COMP:11061"/>
        <dbReference type="ChEBI" id="CHEBI:15378"/>
        <dbReference type="ChEBI" id="CHEBI:30013"/>
        <dbReference type="ChEBI" id="CHEBI:57692"/>
        <dbReference type="ChEBI" id="CHEBI:74257"/>
        <dbReference type="ChEBI" id="CHEBI:456215"/>
        <dbReference type="EC" id="2.7.1.180"/>
    </reaction>
</comment>
<dbReference type="PANTHER" id="PTHR30040:SF2">
    <property type="entry name" value="FAD:PROTEIN FMN TRANSFERASE"/>
    <property type="match status" value="1"/>
</dbReference>
<comment type="caution">
    <text evidence="13">The sequence shown here is derived from an EMBL/GenBank/DDBJ whole genome shotgun (WGS) entry which is preliminary data.</text>
</comment>
<keyword evidence="3 10" id="KW-0285">Flavoprotein</keyword>
<dbReference type="AlphaFoldDB" id="A0A2A4YBX3"/>
<evidence type="ECO:0000256" key="5">
    <source>
        <dbReference type="ARBA" id="ARBA00022723"/>
    </source>
</evidence>
<feature type="binding site" evidence="11">
    <location>
        <position position="290"/>
    </location>
    <ligand>
        <name>Mg(2+)</name>
        <dbReference type="ChEBI" id="CHEBI:18420"/>
    </ligand>
</feature>